<name>A0A4P9YT96_9FUNG</name>
<comment type="similarity">
    <text evidence="4 16">Belongs to the diacylglycerol acyltransferase family.</text>
</comment>
<dbReference type="CDD" id="cd07987">
    <property type="entry name" value="LPLAT_MGAT-like"/>
    <property type="match status" value="1"/>
</dbReference>
<dbReference type="GO" id="GO:0019432">
    <property type="term" value="P:triglyceride biosynthetic process"/>
    <property type="evidence" value="ECO:0007669"/>
    <property type="project" value="UniProtKB-UniRule"/>
</dbReference>
<gene>
    <name evidence="17" type="ORF">SYNPS1DRAFT_19814</name>
</gene>
<dbReference type="GO" id="GO:0005789">
    <property type="term" value="C:endoplasmic reticulum membrane"/>
    <property type="evidence" value="ECO:0007669"/>
    <property type="project" value="UniProtKB-SubCell"/>
</dbReference>
<comment type="function">
    <text evidence="16">Catalyzes the terminal and only committed step in triacylglycerol synthesis by using diacylglycerol and fatty acyl CoA as substrates.</text>
</comment>
<keyword evidence="11" id="KW-1133">Transmembrane helix</keyword>
<keyword evidence="13" id="KW-0472">Membrane</keyword>
<evidence type="ECO:0000313" key="17">
    <source>
        <dbReference type="EMBL" id="RKP22642.1"/>
    </source>
</evidence>
<evidence type="ECO:0000256" key="10">
    <source>
        <dbReference type="ARBA" id="ARBA00022824"/>
    </source>
</evidence>
<organism evidence="17 18">
    <name type="scientific">Syncephalis pseudoplumigaleata</name>
    <dbReference type="NCBI Taxonomy" id="1712513"/>
    <lineage>
        <taxon>Eukaryota</taxon>
        <taxon>Fungi</taxon>
        <taxon>Fungi incertae sedis</taxon>
        <taxon>Zoopagomycota</taxon>
        <taxon>Zoopagomycotina</taxon>
        <taxon>Zoopagomycetes</taxon>
        <taxon>Zoopagales</taxon>
        <taxon>Piptocephalidaceae</taxon>
        <taxon>Syncephalis</taxon>
    </lineage>
</organism>
<keyword evidence="12 16" id="KW-0443">Lipid metabolism</keyword>
<dbReference type="Proteomes" id="UP000278143">
    <property type="component" value="Unassembled WGS sequence"/>
</dbReference>
<dbReference type="GO" id="GO:0004144">
    <property type="term" value="F:diacylglycerol O-acyltransferase activity"/>
    <property type="evidence" value="ECO:0007669"/>
    <property type="project" value="UniProtKB-UniRule"/>
</dbReference>
<evidence type="ECO:0000256" key="8">
    <source>
        <dbReference type="ARBA" id="ARBA00022692"/>
    </source>
</evidence>
<dbReference type="AlphaFoldDB" id="A0A4P9YT96"/>
<comment type="catalytic activity">
    <reaction evidence="15 16">
        <text>an acyl-CoA + a 1,2-diacyl-sn-glycerol = a triacyl-sn-glycerol + CoA</text>
        <dbReference type="Rhea" id="RHEA:10868"/>
        <dbReference type="ChEBI" id="CHEBI:17815"/>
        <dbReference type="ChEBI" id="CHEBI:57287"/>
        <dbReference type="ChEBI" id="CHEBI:58342"/>
        <dbReference type="ChEBI" id="CHEBI:64615"/>
        <dbReference type="EC" id="2.3.1.20"/>
    </reaction>
</comment>
<dbReference type="GO" id="GO:0006071">
    <property type="term" value="P:glycerol metabolic process"/>
    <property type="evidence" value="ECO:0007669"/>
    <property type="project" value="UniProtKB-UniRule"/>
</dbReference>
<keyword evidence="18" id="KW-1185">Reference proteome</keyword>
<evidence type="ECO:0000256" key="1">
    <source>
        <dbReference type="ARBA" id="ARBA00004477"/>
    </source>
</evidence>
<evidence type="ECO:0000256" key="15">
    <source>
        <dbReference type="ARBA" id="ARBA00048109"/>
    </source>
</evidence>
<comment type="subcellular location">
    <subcellularLocation>
        <location evidence="1 16">Endoplasmic reticulum membrane</location>
        <topology evidence="1 16">Multi-pass membrane protein</topology>
    </subcellularLocation>
</comment>
<keyword evidence="14 16" id="KW-0012">Acyltransferase</keyword>
<evidence type="ECO:0000256" key="3">
    <source>
        <dbReference type="ARBA" id="ARBA00005189"/>
    </source>
</evidence>
<dbReference type="UniPathway" id="UPA00282"/>
<evidence type="ECO:0000313" key="18">
    <source>
        <dbReference type="Proteomes" id="UP000278143"/>
    </source>
</evidence>
<evidence type="ECO:0000256" key="5">
    <source>
        <dbReference type="ARBA" id="ARBA00013244"/>
    </source>
</evidence>
<dbReference type="EMBL" id="KZ991854">
    <property type="protein sequence ID" value="RKP22642.1"/>
    <property type="molecule type" value="Genomic_DNA"/>
</dbReference>
<dbReference type="OrthoDB" id="264532at2759"/>
<evidence type="ECO:0000256" key="14">
    <source>
        <dbReference type="ARBA" id="ARBA00023315"/>
    </source>
</evidence>
<evidence type="ECO:0000256" key="6">
    <source>
        <dbReference type="ARBA" id="ARBA00022516"/>
    </source>
</evidence>
<sequence length="330" mass="38152">MIRFAPLHVPRERRMQTFAVLLWILLLPLCLGVFLYCLWHASMWPLVTAYLTYLYFDVAPDHGGRKIDWMRRLVVWRWFADYFPMRLHREVILDPKRNYIFGYHPHGIISMGAFANFATEANSISELLPGIDCRLMTLASNFNIPFYRDFLLSLNITSVSRKSIQRILDKGPGHSCMIVIGGAAESLNAHPGTNDLTLKKRLGFIKLAIRNGADLVPVFSFGENDIYDQVNNEQGTMVRTFQTRFQSIFGFTTPLFHGRGIFNYTMGVLPHRRPINTVIGRPIRVEQCDDPSMEQVLALQQQYIDGLQAVYNKYKDVYAKDRIRDLRIIE</sequence>
<dbReference type="PANTHER" id="PTHR12317:SF0">
    <property type="entry name" value="ACYLTRANSFERASE"/>
    <property type="match status" value="1"/>
</dbReference>
<comment type="pathway">
    <text evidence="2 16">Glycerolipid metabolism; triacylglycerol biosynthesis.</text>
</comment>
<evidence type="ECO:0000256" key="7">
    <source>
        <dbReference type="ARBA" id="ARBA00022679"/>
    </source>
</evidence>
<protein>
    <recommendedName>
        <fullName evidence="5 16">Diacylglycerol O-acyltransferase</fullName>
        <ecNumber evidence="5 16">2.3.1.20</ecNumber>
    </recommendedName>
</protein>
<evidence type="ECO:0000256" key="9">
    <source>
        <dbReference type="ARBA" id="ARBA00022798"/>
    </source>
</evidence>
<accession>A0A4P9YT96</accession>
<evidence type="ECO:0000256" key="4">
    <source>
        <dbReference type="ARBA" id="ARBA00005420"/>
    </source>
</evidence>
<proteinExistence type="inferred from homology"/>
<keyword evidence="10 16" id="KW-0256">Endoplasmic reticulum</keyword>
<dbReference type="Pfam" id="PF03982">
    <property type="entry name" value="DAGAT"/>
    <property type="match status" value="1"/>
</dbReference>
<evidence type="ECO:0000256" key="13">
    <source>
        <dbReference type="ARBA" id="ARBA00023136"/>
    </source>
</evidence>
<reference evidence="18" key="1">
    <citation type="journal article" date="2018" name="Nat. Microbiol.">
        <title>Leveraging single-cell genomics to expand the fungal tree of life.</title>
        <authorList>
            <person name="Ahrendt S.R."/>
            <person name="Quandt C.A."/>
            <person name="Ciobanu D."/>
            <person name="Clum A."/>
            <person name="Salamov A."/>
            <person name="Andreopoulos B."/>
            <person name="Cheng J.F."/>
            <person name="Woyke T."/>
            <person name="Pelin A."/>
            <person name="Henrissat B."/>
            <person name="Reynolds N.K."/>
            <person name="Benny G.L."/>
            <person name="Smith M.E."/>
            <person name="James T.Y."/>
            <person name="Grigoriev I.V."/>
        </authorList>
    </citation>
    <scope>NUCLEOTIDE SEQUENCE [LARGE SCALE GENOMIC DNA]</scope>
    <source>
        <strain evidence="18">Benny S71-1</strain>
    </source>
</reference>
<keyword evidence="8" id="KW-0812">Transmembrane</keyword>
<evidence type="ECO:0000256" key="12">
    <source>
        <dbReference type="ARBA" id="ARBA00023098"/>
    </source>
</evidence>
<evidence type="ECO:0000256" key="2">
    <source>
        <dbReference type="ARBA" id="ARBA00004771"/>
    </source>
</evidence>
<keyword evidence="9" id="KW-0319">Glycerol metabolism</keyword>
<dbReference type="PANTHER" id="PTHR12317">
    <property type="entry name" value="DIACYLGLYCEROL O-ACYLTRANSFERASE"/>
    <property type="match status" value="1"/>
</dbReference>
<keyword evidence="7 17" id="KW-0808">Transferase</keyword>
<dbReference type="InterPro" id="IPR007130">
    <property type="entry name" value="DAGAT"/>
</dbReference>
<dbReference type="EC" id="2.3.1.20" evidence="5 16"/>
<evidence type="ECO:0000256" key="11">
    <source>
        <dbReference type="ARBA" id="ARBA00022989"/>
    </source>
</evidence>
<comment type="pathway">
    <text evidence="3">Lipid metabolism.</text>
</comment>
<evidence type="ECO:0000256" key="16">
    <source>
        <dbReference type="RuleBase" id="RU367023"/>
    </source>
</evidence>
<keyword evidence="6 16" id="KW-0444">Lipid biosynthesis</keyword>